<accession>G2YCU3</accession>
<evidence type="ECO:0000313" key="2">
    <source>
        <dbReference type="Proteomes" id="UP000008177"/>
    </source>
</evidence>
<reference evidence="2" key="1">
    <citation type="journal article" date="2011" name="PLoS Genet.">
        <title>Genomic analysis of the necrotrophic fungal pathogens Sclerotinia sclerotiorum and Botrytis cinerea.</title>
        <authorList>
            <person name="Amselem J."/>
            <person name="Cuomo C.A."/>
            <person name="van Kan J.A."/>
            <person name="Viaud M."/>
            <person name="Benito E.P."/>
            <person name="Couloux A."/>
            <person name="Coutinho P.M."/>
            <person name="de Vries R.P."/>
            <person name="Dyer P.S."/>
            <person name="Fillinger S."/>
            <person name="Fournier E."/>
            <person name="Gout L."/>
            <person name="Hahn M."/>
            <person name="Kohn L."/>
            <person name="Lapalu N."/>
            <person name="Plummer K.M."/>
            <person name="Pradier J.M."/>
            <person name="Quevillon E."/>
            <person name="Sharon A."/>
            <person name="Simon A."/>
            <person name="ten Have A."/>
            <person name="Tudzynski B."/>
            <person name="Tudzynski P."/>
            <person name="Wincker P."/>
            <person name="Andrew M."/>
            <person name="Anthouard V."/>
            <person name="Beever R.E."/>
            <person name="Beffa R."/>
            <person name="Benoit I."/>
            <person name="Bouzid O."/>
            <person name="Brault B."/>
            <person name="Chen Z."/>
            <person name="Choquer M."/>
            <person name="Collemare J."/>
            <person name="Cotton P."/>
            <person name="Danchin E.G."/>
            <person name="Da Silva C."/>
            <person name="Gautier A."/>
            <person name="Giraud C."/>
            <person name="Giraud T."/>
            <person name="Gonzalez C."/>
            <person name="Grossetete S."/>
            <person name="Guldener U."/>
            <person name="Henrissat B."/>
            <person name="Howlett B.J."/>
            <person name="Kodira C."/>
            <person name="Kretschmer M."/>
            <person name="Lappartient A."/>
            <person name="Leroch M."/>
            <person name="Levis C."/>
            <person name="Mauceli E."/>
            <person name="Neuveglise C."/>
            <person name="Oeser B."/>
            <person name="Pearson M."/>
            <person name="Poulain J."/>
            <person name="Poussereau N."/>
            <person name="Quesneville H."/>
            <person name="Rascle C."/>
            <person name="Schumacher J."/>
            <person name="Segurens B."/>
            <person name="Sexton A."/>
            <person name="Silva E."/>
            <person name="Sirven C."/>
            <person name="Soanes D.M."/>
            <person name="Talbot N.J."/>
            <person name="Templeton M."/>
            <person name="Yandava C."/>
            <person name="Yarden O."/>
            <person name="Zeng Q."/>
            <person name="Rollins J.A."/>
            <person name="Lebrun M.H."/>
            <person name="Dickman M."/>
        </authorList>
    </citation>
    <scope>NUCLEOTIDE SEQUENCE [LARGE SCALE GENOMIC DNA]</scope>
    <source>
        <strain evidence="2">T4</strain>
    </source>
</reference>
<protein>
    <submittedName>
        <fullName evidence="1">Uncharacterized protein</fullName>
    </submittedName>
</protein>
<dbReference type="InParanoid" id="G2YCU3"/>
<dbReference type="EMBL" id="FQ790320">
    <property type="protein sequence ID" value="CCD49591.1"/>
    <property type="molecule type" value="Genomic_DNA"/>
</dbReference>
<dbReference type="HOGENOM" id="CLU_2775657_0_0_1"/>
<name>G2YCU3_BOTF4</name>
<dbReference type="Proteomes" id="UP000008177">
    <property type="component" value="Unplaced contigs"/>
</dbReference>
<proteinExistence type="predicted"/>
<gene>
    <name evidence="1" type="ORF">BofuT4_uP096990.1</name>
</gene>
<evidence type="ECO:0000313" key="1">
    <source>
        <dbReference type="EMBL" id="CCD49591.1"/>
    </source>
</evidence>
<organism evidence="1 2">
    <name type="scientific">Botryotinia fuckeliana (strain T4)</name>
    <name type="common">Noble rot fungus</name>
    <name type="synonym">Botrytis cinerea</name>
    <dbReference type="NCBI Taxonomy" id="999810"/>
    <lineage>
        <taxon>Eukaryota</taxon>
        <taxon>Fungi</taxon>
        <taxon>Dikarya</taxon>
        <taxon>Ascomycota</taxon>
        <taxon>Pezizomycotina</taxon>
        <taxon>Leotiomycetes</taxon>
        <taxon>Helotiales</taxon>
        <taxon>Sclerotiniaceae</taxon>
        <taxon>Botrytis</taxon>
    </lineage>
</organism>
<dbReference type="AlphaFoldDB" id="G2YCU3"/>
<sequence length="69" mass="8167">MSQLDQAFDMYHGQGAVPSVNHVKHEASWPISYDLWPRSRLQSYMKYTAKIRSLPNTKDAETRLRYTMY</sequence>